<protein>
    <submittedName>
        <fullName evidence="1">Uncharacterized protein</fullName>
    </submittedName>
</protein>
<keyword evidence="2" id="KW-1185">Reference proteome</keyword>
<gene>
    <name evidence="1" type="ORF">SAMD00023353_5000950</name>
</gene>
<accession>A0A1S8AAT9</accession>
<evidence type="ECO:0000313" key="2">
    <source>
        <dbReference type="Proteomes" id="UP000054516"/>
    </source>
</evidence>
<name>A0A1S8AAT9_ROSNE</name>
<sequence>MDLYLCSNPDFNHDCASCACERLTNLTIVGGYGAPPCYPLPEDLRVGNPQGVSSARSYSKWSCTLFDNADCNGTLPDSSVTIPPGPPGLTTLGPFDDRAVAYQCHALS</sequence>
<dbReference type="OrthoDB" id="4761521at2759"/>
<organism evidence="1">
    <name type="scientific">Rosellinia necatrix</name>
    <name type="common">White root-rot fungus</name>
    <dbReference type="NCBI Taxonomy" id="77044"/>
    <lineage>
        <taxon>Eukaryota</taxon>
        <taxon>Fungi</taxon>
        <taxon>Dikarya</taxon>
        <taxon>Ascomycota</taxon>
        <taxon>Pezizomycotina</taxon>
        <taxon>Sordariomycetes</taxon>
        <taxon>Xylariomycetidae</taxon>
        <taxon>Xylariales</taxon>
        <taxon>Xylariaceae</taxon>
        <taxon>Rosellinia</taxon>
    </lineage>
</organism>
<dbReference type="AlphaFoldDB" id="A0A1S8AAT9"/>
<dbReference type="EMBL" id="DF977495">
    <property type="protein sequence ID" value="GAW26820.1"/>
    <property type="molecule type" value="Genomic_DNA"/>
</dbReference>
<reference evidence="1" key="1">
    <citation type="submission" date="2016-03" db="EMBL/GenBank/DDBJ databases">
        <title>Draft genome sequence of Rosellinia necatrix.</title>
        <authorList>
            <person name="Kanematsu S."/>
        </authorList>
    </citation>
    <scope>NUCLEOTIDE SEQUENCE [LARGE SCALE GENOMIC DNA]</scope>
    <source>
        <strain evidence="1">W97</strain>
    </source>
</reference>
<evidence type="ECO:0000313" key="1">
    <source>
        <dbReference type="EMBL" id="GAW26820.1"/>
    </source>
</evidence>
<proteinExistence type="predicted"/>
<dbReference type="Proteomes" id="UP000054516">
    <property type="component" value="Unassembled WGS sequence"/>
</dbReference>